<keyword evidence="1" id="KW-1133">Transmembrane helix</keyword>
<dbReference type="PANTHER" id="PTHR37305:SF1">
    <property type="entry name" value="MEMBRANE PROTEIN"/>
    <property type="match status" value="1"/>
</dbReference>
<organism evidence="2 3">
    <name type="scientific">Xylanimonas cellulosilytica (strain DSM 15894 / JCM 12276 / CECT 5975 / KCTC 9989 / LMG 20990 / NBRC 107835 / XIL07)</name>
    <dbReference type="NCBI Taxonomy" id="446471"/>
    <lineage>
        <taxon>Bacteria</taxon>
        <taxon>Bacillati</taxon>
        <taxon>Actinomycetota</taxon>
        <taxon>Actinomycetes</taxon>
        <taxon>Micrococcales</taxon>
        <taxon>Promicromonosporaceae</taxon>
        <taxon>Xylanimonas</taxon>
    </lineage>
</organism>
<gene>
    <name evidence="2" type="ordered locus">Xcel_0097</name>
</gene>
<feature type="transmembrane region" description="Helical" evidence="1">
    <location>
        <begin position="114"/>
        <end position="145"/>
    </location>
</feature>
<keyword evidence="3" id="KW-1185">Reference proteome</keyword>
<feature type="transmembrane region" description="Helical" evidence="1">
    <location>
        <begin position="235"/>
        <end position="258"/>
    </location>
</feature>
<evidence type="ECO:0000313" key="3">
    <source>
        <dbReference type="Proteomes" id="UP000002255"/>
    </source>
</evidence>
<feature type="transmembrane region" description="Helical" evidence="1">
    <location>
        <begin position="190"/>
        <end position="215"/>
    </location>
</feature>
<feature type="transmembrane region" description="Helical" evidence="1">
    <location>
        <begin position="20"/>
        <end position="39"/>
    </location>
</feature>
<dbReference type="KEGG" id="xce:Xcel_0097"/>
<reference evidence="2 3" key="2">
    <citation type="journal article" date="2010" name="Stand. Genomic Sci.">
        <title>Complete genome sequence of Xylanimonas cellulosilytica type strain (XIL07).</title>
        <authorList>
            <person name="Foster B."/>
            <person name="Pukall R."/>
            <person name="Abt B."/>
            <person name="Nolan M."/>
            <person name="Glavina Del Rio T."/>
            <person name="Chen F."/>
            <person name="Lucas S."/>
            <person name="Tice H."/>
            <person name="Pitluck S."/>
            <person name="Cheng J.-F."/>
            <person name="Chertkov O."/>
            <person name="Brettin T."/>
            <person name="Han C."/>
            <person name="Detter J.C."/>
            <person name="Bruce D."/>
            <person name="Goodwin L."/>
            <person name="Ivanova N."/>
            <person name="Mavromatis K."/>
            <person name="Pati A."/>
            <person name="Mikhailova N."/>
            <person name="Chen A."/>
            <person name="Palaniappan K."/>
            <person name="Land M."/>
            <person name="Hauser L."/>
            <person name="Chang Y.-J."/>
            <person name="Jeffries C.D."/>
            <person name="Chain P."/>
            <person name="Rohde M."/>
            <person name="Goeker M."/>
            <person name="Bristow J."/>
            <person name="Eisen J.A."/>
            <person name="Markowitz V."/>
            <person name="Hugenholtz P."/>
            <person name="Kyrpides N.C."/>
            <person name="Klenk H.-P."/>
            <person name="Lapidus A."/>
        </authorList>
    </citation>
    <scope>NUCLEOTIDE SEQUENCE [LARGE SCALE GENOMIC DNA]</scope>
    <source>
        <strain evidence="3">DSM 15894 / CECT 5975 / LMG 20990 / XIL07</strain>
    </source>
</reference>
<keyword evidence="1" id="KW-0812">Transmembrane</keyword>
<dbReference type="OrthoDB" id="5244396at2"/>
<reference evidence="3" key="1">
    <citation type="submission" date="2009-11" db="EMBL/GenBank/DDBJ databases">
        <title>The complete chromosome of Xylanimonas cellulosilytica DSM 15894.</title>
        <authorList>
            <consortium name="US DOE Joint Genome Institute (JGI-PGF)"/>
            <person name="Lucas S."/>
            <person name="Copeland A."/>
            <person name="Lapidus A."/>
            <person name="Glavina del Rio T."/>
            <person name="Dalin E."/>
            <person name="Tice H."/>
            <person name="Bruce D."/>
            <person name="Goodwin L."/>
            <person name="Pitluck S."/>
            <person name="Kyrpides N."/>
            <person name="Mavromatis K."/>
            <person name="Ivanova N."/>
            <person name="Mikhailova N."/>
            <person name="Foster B."/>
            <person name="Clum A."/>
            <person name="Brettin T."/>
            <person name="Detter J.C."/>
            <person name="Han C."/>
            <person name="Larimer F."/>
            <person name="Land M."/>
            <person name="Hauser L."/>
            <person name="Markowitz V."/>
            <person name="Cheng J.F."/>
            <person name="Hugenholtz P."/>
            <person name="Woyke T."/>
            <person name="Wu D."/>
            <person name="Gehrich-Schroeter G."/>
            <person name="Schneider S."/>
            <person name="Pukall S.R."/>
            <person name="Klenk H.P."/>
            <person name="Eisen J.A."/>
        </authorList>
    </citation>
    <scope>NUCLEOTIDE SEQUENCE [LARGE SCALE GENOMIC DNA]</scope>
    <source>
        <strain evidence="3">DSM 15894 / CECT 5975 / LMG 20990 / XIL07</strain>
    </source>
</reference>
<dbReference type="STRING" id="446471.Xcel_0097"/>
<dbReference type="RefSeq" id="WP_012876883.1">
    <property type="nucleotide sequence ID" value="NC_013530.1"/>
</dbReference>
<name>D1BTX4_XYLCX</name>
<accession>D1BTX4</accession>
<dbReference type="AlphaFoldDB" id="D1BTX4"/>
<proteinExistence type="predicted"/>
<evidence type="ECO:0000313" key="2">
    <source>
        <dbReference type="EMBL" id="ACZ29138.1"/>
    </source>
</evidence>
<protein>
    <submittedName>
        <fullName evidence="2">Uncharacterized protein</fullName>
    </submittedName>
</protein>
<evidence type="ECO:0000256" key="1">
    <source>
        <dbReference type="SAM" id="Phobius"/>
    </source>
</evidence>
<dbReference type="Proteomes" id="UP000002255">
    <property type="component" value="Chromosome"/>
</dbReference>
<dbReference type="HOGENOM" id="CLU_1057499_0_0_11"/>
<sequence>MTMTRLVRAELTKIGTQRSVWVAMGVVLAIQVFAGWQALSLYAGAVARMTPDGIVEVFTGQPQAANQAMIENLVSSSLEMSMFLPVVAALLAGQEFQHRQLRTSLLAVPARGHLVAAKLASATVFLLVPVLLVVATSTTFTYLAIKDWNPGLLLEPAALRGQVGFVGYALALCLVTAAVTMLARSTVVAIVTVVVLTVISMAQVLPAAVDALLPVSAGRNLLLDPVSATDLTGGATLAAVVLVGWVVITAASAAVSIARRDAP</sequence>
<keyword evidence="1" id="KW-0472">Membrane</keyword>
<feature type="transmembrane region" description="Helical" evidence="1">
    <location>
        <begin position="165"/>
        <end position="183"/>
    </location>
</feature>
<dbReference type="PANTHER" id="PTHR37305">
    <property type="entry name" value="INTEGRAL MEMBRANE PROTEIN-RELATED"/>
    <property type="match status" value="1"/>
</dbReference>
<dbReference type="EMBL" id="CP001821">
    <property type="protein sequence ID" value="ACZ29138.1"/>
    <property type="molecule type" value="Genomic_DNA"/>
</dbReference>